<dbReference type="RefSeq" id="WP_305009229.1">
    <property type="nucleotide sequence ID" value="NZ_JAUQSY010000026.1"/>
</dbReference>
<feature type="region of interest" description="Disordered" evidence="1">
    <location>
        <begin position="1"/>
        <end position="138"/>
    </location>
</feature>
<dbReference type="Proteomes" id="UP001176429">
    <property type="component" value="Unassembled WGS sequence"/>
</dbReference>
<organism evidence="2 3">
    <name type="scientific">Hymenobacter aranciens</name>
    <dbReference type="NCBI Taxonomy" id="3063996"/>
    <lineage>
        <taxon>Bacteria</taxon>
        <taxon>Pseudomonadati</taxon>
        <taxon>Bacteroidota</taxon>
        <taxon>Cytophagia</taxon>
        <taxon>Cytophagales</taxon>
        <taxon>Hymenobacteraceae</taxon>
        <taxon>Hymenobacter</taxon>
    </lineage>
</organism>
<sequence length="138" mass="14851">MSTTQSSDQRPADQQARAEQAHPTSKTTDTPQYGDFGHAQPTNAAPANNSGHNDNPDEFSEFRKPTRTGTEDYSPEAEAADPQEQPGHVEQNQDPAAVRAAQDKDADVQRAAWADDDPRYGSGHDPAAPGVDIDKTNP</sequence>
<gene>
    <name evidence="2" type="ORF">Q5H93_23755</name>
</gene>
<comment type="caution">
    <text evidence="2">The sequence shown here is derived from an EMBL/GenBank/DDBJ whole genome shotgun (WGS) entry which is preliminary data.</text>
</comment>
<feature type="compositionally biased region" description="Polar residues" evidence="1">
    <location>
        <begin position="22"/>
        <end position="31"/>
    </location>
</feature>
<feature type="compositionally biased region" description="Polar residues" evidence="1">
    <location>
        <begin position="40"/>
        <end position="53"/>
    </location>
</feature>
<proteinExistence type="predicted"/>
<protein>
    <submittedName>
        <fullName evidence="2">Uncharacterized protein</fullName>
    </submittedName>
</protein>
<evidence type="ECO:0000256" key="1">
    <source>
        <dbReference type="SAM" id="MobiDB-lite"/>
    </source>
</evidence>
<keyword evidence="3" id="KW-1185">Reference proteome</keyword>
<dbReference type="EMBL" id="JAUQSY010000026">
    <property type="protein sequence ID" value="MDO7877772.1"/>
    <property type="molecule type" value="Genomic_DNA"/>
</dbReference>
<name>A0ABT9BHM5_9BACT</name>
<accession>A0ABT9BHM5</accession>
<reference evidence="2" key="1">
    <citation type="submission" date="2023-07" db="EMBL/GenBank/DDBJ databases">
        <authorList>
            <person name="Kim M.K."/>
        </authorList>
    </citation>
    <scope>NUCLEOTIDE SEQUENCE</scope>
    <source>
        <strain evidence="2">ASUV-10-1</strain>
    </source>
</reference>
<evidence type="ECO:0000313" key="3">
    <source>
        <dbReference type="Proteomes" id="UP001176429"/>
    </source>
</evidence>
<evidence type="ECO:0000313" key="2">
    <source>
        <dbReference type="EMBL" id="MDO7877772.1"/>
    </source>
</evidence>